<reference evidence="2 3" key="1">
    <citation type="submission" date="2020-04" db="EMBL/GenBank/DDBJ databases">
        <title>MicrobeNet Type strains.</title>
        <authorList>
            <person name="Nicholson A.C."/>
        </authorList>
    </citation>
    <scope>NUCLEOTIDE SEQUENCE [LARGE SCALE GENOMIC DNA]</scope>
    <source>
        <strain evidence="2 3">DSM 22768</strain>
    </source>
</reference>
<feature type="compositionally biased region" description="Basic and acidic residues" evidence="1">
    <location>
        <begin position="103"/>
        <end position="131"/>
    </location>
</feature>
<evidence type="ECO:0000313" key="3">
    <source>
        <dbReference type="Proteomes" id="UP000532121"/>
    </source>
</evidence>
<name>A0A7X9QFV6_STRRT</name>
<feature type="compositionally biased region" description="Basic residues" evidence="1">
    <location>
        <begin position="132"/>
        <end position="142"/>
    </location>
</feature>
<feature type="region of interest" description="Disordered" evidence="1">
    <location>
        <begin position="66"/>
        <end position="142"/>
    </location>
</feature>
<evidence type="ECO:0000313" key="2">
    <source>
        <dbReference type="EMBL" id="NMD48623.1"/>
    </source>
</evidence>
<dbReference type="PIRSF" id="PIRSF021328">
    <property type="entry name" value="UCP021328"/>
    <property type="match status" value="1"/>
</dbReference>
<dbReference type="Proteomes" id="UP000532121">
    <property type="component" value="Unassembled WGS sequence"/>
</dbReference>
<dbReference type="Pfam" id="PF11208">
    <property type="entry name" value="DUF2992"/>
    <property type="match status" value="1"/>
</dbReference>
<dbReference type="RefSeq" id="WP_193523103.1">
    <property type="nucleotide sequence ID" value="NZ_JABASA010000004.1"/>
</dbReference>
<gene>
    <name evidence="2" type="ORF">HHO37_02780</name>
</gene>
<dbReference type="InterPro" id="IPR016787">
    <property type="entry name" value="UCP021328"/>
</dbReference>
<sequence>MKMTVYFDGAFWAALVEYVDTKGQYKAFRYVFGKEPKDEDILTFIYRDLGKWQSRCAHIDTHIEAGSSALSPKKSNPKRIQREINRAKKKPITSTKAQMAMQEIHDSLKKERRSQNKQEREAAKELRYRQKQEKRRQKKKGH</sequence>
<dbReference type="EMBL" id="JABASA010000004">
    <property type="protein sequence ID" value="NMD48623.1"/>
    <property type="molecule type" value="Genomic_DNA"/>
</dbReference>
<evidence type="ECO:0000256" key="1">
    <source>
        <dbReference type="SAM" id="MobiDB-lite"/>
    </source>
</evidence>
<comment type="caution">
    <text evidence="2">The sequence shown here is derived from an EMBL/GenBank/DDBJ whole genome shotgun (WGS) entry which is preliminary data.</text>
</comment>
<protein>
    <submittedName>
        <fullName evidence="2">YjdF family protein</fullName>
    </submittedName>
</protein>
<dbReference type="AlphaFoldDB" id="A0A7X9QFV6"/>
<proteinExistence type="predicted"/>
<accession>A0A7X9QFV6</accession>
<organism evidence="2 3">
    <name type="scientific">Streptococcus ratti</name>
    <dbReference type="NCBI Taxonomy" id="1341"/>
    <lineage>
        <taxon>Bacteria</taxon>
        <taxon>Bacillati</taxon>
        <taxon>Bacillota</taxon>
        <taxon>Bacilli</taxon>
        <taxon>Lactobacillales</taxon>
        <taxon>Streptococcaceae</taxon>
        <taxon>Streptococcus</taxon>
    </lineage>
</organism>